<dbReference type="GO" id="GO:0035097">
    <property type="term" value="C:histone methyltransferase complex"/>
    <property type="evidence" value="ECO:0007669"/>
    <property type="project" value="TreeGrafter"/>
</dbReference>
<dbReference type="PANTHER" id="PTHR46003:SF1">
    <property type="entry name" value="HOST CELL FACTOR"/>
    <property type="match status" value="1"/>
</dbReference>
<dbReference type="InterPro" id="IPR059124">
    <property type="entry name" value="Kelch_HCF"/>
</dbReference>
<evidence type="ECO:0000256" key="7">
    <source>
        <dbReference type="ARBA" id="ARBA00023306"/>
    </source>
</evidence>
<evidence type="ECO:0000313" key="10">
    <source>
        <dbReference type="EMBL" id="CAH1785004.1"/>
    </source>
</evidence>
<feature type="compositionally biased region" description="Basic and acidic residues" evidence="8">
    <location>
        <begin position="1011"/>
        <end position="1030"/>
    </location>
</feature>
<feature type="region of interest" description="Disordered" evidence="8">
    <location>
        <begin position="180"/>
        <end position="200"/>
    </location>
</feature>
<dbReference type="GO" id="GO:0006338">
    <property type="term" value="P:chromatin remodeling"/>
    <property type="evidence" value="ECO:0007669"/>
    <property type="project" value="TreeGrafter"/>
</dbReference>
<evidence type="ECO:0000256" key="4">
    <source>
        <dbReference type="ARBA" id="ARBA00022737"/>
    </source>
</evidence>
<proteinExistence type="predicted"/>
<keyword evidence="11" id="KW-1185">Reference proteome</keyword>
<dbReference type="Proteomes" id="UP000749559">
    <property type="component" value="Unassembled WGS sequence"/>
</dbReference>
<dbReference type="FunFam" id="2.120.10.80:FF:000008">
    <property type="entry name" value="host cell factor 1 isoform X1"/>
    <property type="match status" value="1"/>
</dbReference>
<protein>
    <recommendedName>
        <fullName evidence="9">Fibronectin type-III domain-containing protein</fullName>
    </recommendedName>
</protein>
<dbReference type="Pfam" id="PF13854">
    <property type="entry name" value="Kelch_HCF"/>
    <property type="match status" value="1"/>
</dbReference>
<evidence type="ECO:0000256" key="5">
    <source>
        <dbReference type="ARBA" id="ARBA00022813"/>
    </source>
</evidence>
<dbReference type="CDD" id="cd00063">
    <property type="entry name" value="FN3"/>
    <property type="match status" value="2"/>
</dbReference>
<feature type="compositionally biased region" description="Low complexity" evidence="8">
    <location>
        <begin position="882"/>
        <end position="892"/>
    </location>
</feature>
<dbReference type="InterPro" id="IPR036116">
    <property type="entry name" value="FN3_sf"/>
</dbReference>
<dbReference type="InterPro" id="IPR003961">
    <property type="entry name" value="FN3_dom"/>
</dbReference>
<dbReference type="GO" id="GO:0003713">
    <property type="term" value="F:transcription coactivator activity"/>
    <property type="evidence" value="ECO:0007669"/>
    <property type="project" value="TreeGrafter"/>
</dbReference>
<dbReference type="PROSITE" id="PS50853">
    <property type="entry name" value="FN3"/>
    <property type="match status" value="1"/>
</dbReference>
<organism evidence="10 11">
    <name type="scientific">Owenia fusiformis</name>
    <name type="common">Polychaete worm</name>
    <dbReference type="NCBI Taxonomy" id="6347"/>
    <lineage>
        <taxon>Eukaryota</taxon>
        <taxon>Metazoa</taxon>
        <taxon>Spiralia</taxon>
        <taxon>Lophotrochozoa</taxon>
        <taxon>Annelida</taxon>
        <taxon>Polychaeta</taxon>
        <taxon>Sedentaria</taxon>
        <taxon>Canalipalpata</taxon>
        <taxon>Sabellida</taxon>
        <taxon>Oweniida</taxon>
        <taxon>Oweniidae</taxon>
        <taxon>Owenia</taxon>
    </lineage>
</organism>
<feature type="region of interest" description="Disordered" evidence="8">
    <location>
        <begin position="840"/>
        <end position="896"/>
    </location>
</feature>
<dbReference type="Gene3D" id="2.120.10.80">
    <property type="entry name" value="Kelch-type beta propeller"/>
    <property type="match status" value="2"/>
</dbReference>
<feature type="domain" description="Fibronectin type-III" evidence="9">
    <location>
        <begin position="1018"/>
        <end position="1117"/>
    </location>
</feature>
<keyword evidence="7" id="KW-0131">Cell cycle</keyword>
<evidence type="ECO:0000256" key="1">
    <source>
        <dbReference type="ARBA" id="ARBA00004123"/>
    </source>
</evidence>
<gene>
    <name evidence="10" type="ORF">OFUS_LOCUS11117</name>
</gene>
<keyword evidence="6" id="KW-0539">Nucleus</keyword>
<feature type="compositionally biased region" description="Low complexity" evidence="8">
    <location>
        <begin position="939"/>
        <end position="952"/>
    </location>
</feature>
<evidence type="ECO:0000313" key="11">
    <source>
        <dbReference type="Proteomes" id="UP000749559"/>
    </source>
</evidence>
<feature type="region of interest" description="Disordered" evidence="8">
    <location>
        <begin position="935"/>
        <end position="954"/>
    </location>
</feature>
<dbReference type="InterPro" id="IPR013783">
    <property type="entry name" value="Ig-like_fold"/>
</dbReference>
<evidence type="ECO:0000259" key="9">
    <source>
        <dbReference type="PROSITE" id="PS50853"/>
    </source>
</evidence>
<evidence type="ECO:0000256" key="3">
    <source>
        <dbReference type="ARBA" id="ARBA00022553"/>
    </source>
</evidence>
<evidence type="ECO:0000256" key="8">
    <source>
        <dbReference type="SAM" id="MobiDB-lite"/>
    </source>
</evidence>
<dbReference type="InterPro" id="IPR015915">
    <property type="entry name" value="Kelch-typ_b-propeller"/>
</dbReference>
<dbReference type="Gene3D" id="6.10.250.2590">
    <property type="match status" value="1"/>
</dbReference>
<dbReference type="InterPro" id="IPR043536">
    <property type="entry name" value="HCF1/2"/>
</dbReference>
<dbReference type="OrthoDB" id="10001928at2759"/>
<reference evidence="10" key="1">
    <citation type="submission" date="2022-03" db="EMBL/GenBank/DDBJ databases">
        <authorList>
            <person name="Martin C."/>
        </authorList>
    </citation>
    <scope>NUCLEOTIDE SEQUENCE</scope>
</reference>
<dbReference type="SUPFAM" id="SSF49265">
    <property type="entry name" value="Fibronectin type III"/>
    <property type="match status" value="1"/>
</dbReference>
<feature type="compositionally biased region" description="Acidic residues" evidence="8">
    <location>
        <begin position="861"/>
        <end position="881"/>
    </location>
</feature>
<name>A0A8S4NW16_OWEFU</name>
<evidence type="ECO:0000256" key="2">
    <source>
        <dbReference type="ARBA" id="ARBA00022441"/>
    </source>
</evidence>
<dbReference type="AlphaFoldDB" id="A0A8S4NW16"/>
<dbReference type="FunFam" id="2.120.10.80:FF:000015">
    <property type="entry name" value="host cell factor 1 isoform X1"/>
    <property type="match status" value="1"/>
</dbReference>
<feature type="region of interest" description="Disordered" evidence="8">
    <location>
        <begin position="994"/>
        <end position="1030"/>
    </location>
</feature>
<comment type="caution">
    <text evidence="10">The sequence shown here is derived from an EMBL/GenBank/DDBJ whole genome shotgun (WGS) entry which is preliminary data.</text>
</comment>
<evidence type="ECO:0000256" key="6">
    <source>
        <dbReference type="ARBA" id="ARBA00023242"/>
    </source>
</evidence>
<sequence length="1272" mass="135380">MAAPILKWKRVTNTTGPCPRPRHGHRAVAIKDLMVVFGGGNEGIVDELHVFNTATGQWFVPAVRGDIPPGCAAYGIICDGTRILIFGGMVEYGKYSNEVYELQASRWEWKRLKPKPPKNAPPPCPRLGHSFTLIGNKAYLFGGLANDSEDPKNNIPRYLNDCYTLELKPNSHAMTWDLPLTNGSPPPPRESHSAAAHTNKETKRSRLFIYGGMSGCRLGDLWQLEVDTLTWCKPVLQGIAPLPRSLHSSTVIGNRLFVFGGWVPLVMDDVKVATHEKEWKCTNTLASLNLESMTWEPLAMEVFEDALPRARAGHCAVAINTRLYVWSGRDGYRKAWNNQVCFKDLWFLESEKPPAPTRVQLVRASTATLEVCWGAVPTADAYLLQLQKYDIPPSTSALTPTSVSNTASNPLAKALSQSPQITMVRAPGQQIIRSGITPAGHISMTPPGQRQVHVQRQKSPITVGGGLQGLKVISASSGQQVITMQRSAATTATTQMSGIAALAAAAGAMQKISTPGSVVTPTPSNTGVKVLTPTIVTPQGVKVNQVQKGATQTYTTPSGQTIQLPQGTTILKTNAQGQVVSGGAQGKQIITVRKSGASTTQPQIVTLVKTTQGMTVASNKTPIPQGATIVKLVTSQAGGQGKPTTIITTQAGSTPSNIMGISSVQPQTTYSSPKTIIKTHPQQNIVNLGKSGNFTGTSTIGGKQTIVIAAPKSGSTVSGTPTKLISSMPKLGGTSQNQTQFIVVSRPSGMATSTIGGTRFATAGGKPIKIQTMPGGGQRIITSSIGQAGKPTITIVNTQASALAASLQSPLMSTTTMGNSTSITHAVANPNAILAETTAATESISQPSDIPQFDGANDTPPPEDNEADAGEEDQPQQEEEQPQLQEEQPQLQDEVEQLSTEALANLEDPTAIPLERADEAMETDLEAVKDEIKEEEVQLPEQAQQLEQPDQQQIEDDVPLAEDPLVSQDSNQDMSDPLTTLASAAISTALTATTNSSVNKEQNENGINGVDENKEDIKPEDVESLKGTPGKKDGNQWYDVGIIKQTSCVVSHYHLPAEAGANGDVSHDIDVVSVPDHSVLKRQELLPGTAYKFRVAGINACGRGPWSEISAFKTCLPGYPGAPSAIKISKSVDGAHLSWEPPQNTAGRITEYSVYLAVRNSASQVEQKPGGPAQLAFVRVFCGPTPSCVVTTASLASAHIDYTTKPAIIFRIAARNEKGYGPATQVRWLQDAAMGPVTTGKVAVKRTMPLTEARNNVGQVVKRVKIEGSGDS</sequence>
<accession>A0A8S4NW16</accession>
<keyword evidence="5" id="KW-0068">Autocatalytic cleavage</keyword>
<dbReference type="PANTHER" id="PTHR46003">
    <property type="entry name" value="HOST CELL FACTOR"/>
    <property type="match status" value="1"/>
</dbReference>
<dbReference type="FunFam" id="2.60.40.10:FF:000443">
    <property type="entry name" value="host cell factor 1"/>
    <property type="match status" value="1"/>
</dbReference>
<keyword evidence="3" id="KW-0597">Phosphoprotein</keyword>
<dbReference type="SUPFAM" id="SSF117281">
    <property type="entry name" value="Kelch motif"/>
    <property type="match status" value="1"/>
</dbReference>
<keyword evidence="2" id="KW-0880">Kelch repeat</keyword>
<dbReference type="EMBL" id="CAIIXF020000005">
    <property type="protein sequence ID" value="CAH1785004.1"/>
    <property type="molecule type" value="Genomic_DNA"/>
</dbReference>
<keyword evidence="4" id="KW-0677">Repeat</keyword>
<dbReference type="Gene3D" id="2.60.40.10">
    <property type="entry name" value="Immunoglobulins"/>
    <property type="match status" value="2"/>
</dbReference>
<comment type="subcellular location">
    <subcellularLocation>
        <location evidence="1">Nucleus</location>
    </subcellularLocation>
</comment>
<feature type="compositionally biased region" description="Polar residues" evidence="8">
    <location>
        <begin position="840"/>
        <end position="849"/>
    </location>
</feature>